<dbReference type="RefSeq" id="WP_191405944.1">
    <property type="nucleotide sequence ID" value="NZ_JAKNHQ010000014.1"/>
</dbReference>
<comment type="caution">
    <text evidence="1">The sequence shown here is derived from an EMBL/GenBank/DDBJ whole genome shotgun (WGS) entry which is preliminary data.</text>
</comment>
<evidence type="ECO:0000313" key="1">
    <source>
        <dbReference type="EMBL" id="MCG4611289.1"/>
    </source>
</evidence>
<sequence length="88" mass="10211">MLCFWRWKQVYASTSTVDCDQVCNALSEAGVRYIRKGKTGHPVLFLGGDTGARMMASAMMETPEHSTMYYIYVRRKDEGRANYLLYRR</sequence>
<organism evidence="1 2">
    <name type="scientific">Anaeromassilibacillus senegalensis</name>
    <dbReference type="NCBI Taxonomy" id="1673717"/>
    <lineage>
        <taxon>Bacteria</taxon>
        <taxon>Bacillati</taxon>
        <taxon>Bacillota</taxon>
        <taxon>Clostridia</taxon>
        <taxon>Eubacteriales</taxon>
        <taxon>Acutalibacteraceae</taxon>
        <taxon>Anaeromassilibacillus</taxon>
    </lineage>
</organism>
<gene>
    <name evidence="1" type="ORF">L0P57_10150</name>
</gene>
<keyword evidence="2" id="KW-1185">Reference proteome</keyword>
<evidence type="ECO:0000313" key="2">
    <source>
        <dbReference type="Proteomes" id="UP001298681"/>
    </source>
</evidence>
<name>A0ABS9MKF1_9FIRM</name>
<proteinExistence type="predicted"/>
<protein>
    <submittedName>
        <fullName evidence="1">Uncharacterized protein</fullName>
    </submittedName>
</protein>
<accession>A0ABS9MKF1</accession>
<reference evidence="1 2" key="1">
    <citation type="submission" date="2022-01" db="EMBL/GenBank/DDBJ databases">
        <title>Collection of gut derived symbiotic bacterial strains cultured from healthy donors.</title>
        <authorList>
            <person name="Lin H."/>
            <person name="Kohout C."/>
            <person name="Waligurski E."/>
            <person name="Pamer E.G."/>
        </authorList>
    </citation>
    <scope>NUCLEOTIDE SEQUENCE [LARGE SCALE GENOMIC DNA]</scope>
    <source>
        <strain evidence="1 2">DFI.7.58</strain>
    </source>
</reference>
<dbReference type="Proteomes" id="UP001298681">
    <property type="component" value="Unassembled WGS sequence"/>
</dbReference>
<dbReference type="EMBL" id="JAKNHQ010000014">
    <property type="protein sequence ID" value="MCG4611289.1"/>
    <property type="molecule type" value="Genomic_DNA"/>
</dbReference>